<dbReference type="InterPro" id="IPR041614">
    <property type="entry name" value="DprA_WH"/>
</dbReference>
<dbReference type="PANTHER" id="PTHR43022">
    <property type="entry name" value="PROTEIN SMF"/>
    <property type="match status" value="1"/>
</dbReference>
<evidence type="ECO:0000256" key="1">
    <source>
        <dbReference type="ARBA" id="ARBA00006525"/>
    </source>
</evidence>
<dbReference type="OrthoDB" id="9785707at2"/>
<dbReference type="NCBIfam" id="TIGR00732">
    <property type="entry name" value="dprA"/>
    <property type="match status" value="1"/>
</dbReference>
<dbReference type="InterPro" id="IPR036388">
    <property type="entry name" value="WH-like_DNA-bd_sf"/>
</dbReference>
<protein>
    <submittedName>
        <fullName evidence="4">DNA protecting protein DprA</fullName>
    </submittedName>
</protein>
<dbReference type="Gene3D" id="3.40.50.450">
    <property type="match status" value="1"/>
</dbReference>
<dbReference type="PANTHER" id="PTHR43022:SF1">
    <property type="entry name" value="PROTEIN SMF"/>
    <property type="match status" value="1"/>
</dbReference>
<proteinExistence type="inferred from homology"/>
<dbReference type="Pfam" id="PF17782">
    <property type="entry name" value="WHD_DprA"/>
    <property type="match status" value="1"/>
</dbReference>
<dbReference type="EMBL" id="NFHB01000006">
    <property type="protein sequence ID" value="OUN02898.1"/>
    <property type="molecule type" value="Genomic_DNA"/>
</dbReference>
<dbReference type="Pfam" id="PF02481">
    <property type="entry name" value="DNA_processg_A"/>
    <property type="match status" value="1"/>
</dbReference>
<reference evidence="5" key="1">
    <citation type="submission" date="2017-04" db="EMBL/GenBank/DDBJ databases">
        <title>Function of individual gut microbiota members based on whole genome sequencing of pure cultures obtained from chicken caecum.</title>
        <authorList>
            <person name="Medvecky M."/>
            <person name="Cejkova D."/>
            <person name="Polansky O."/>
            <person name="Karasova D."/>
            <person name="Kubasova T."/>
            <person name="Cizek A."/>
            <person name="Rychlik I."/>
        </authorList>
    </citation>
    <scope>NUCLEOTIDE SEQUENCE [LARGE SCALE GENOMIC DNA]</scope>
    <source>
        <strain evidence="5">An90</strain>
    </source>
</reference>
<dbReference type="SUPFAM" id="SSF102405">
    <property type="entry name" value="MCP/YpsA-like"/>
    <property type="match status" value="1"/>
</dbReference>
<feature type="domain" description="Smf/DprA SLOG" evidence="2">
    <location>
        <begin position="78"/>
        <end position="289"/>
    </location>
</feature>
<gene>
    <name evidence="4" type="ORF">B5G41_10245</name>
</gene>
<dbReference type="GO" id="GO:0009294">
    <property type="term" value="P:DNA-mediated transformation"/>
    <property type="evidence" value="ECO:0007669"/>
    <property type="project" value="InterPro"/>
</dbReference>
<dbReference type="InterPro" id="IPR057666">
    <property type="entry name" value="DrpA_SLOG"/>
</dbReference>
<accession>A0A1Y3QX89</accession>
<dbReference type="AlphaFoldDB" id="A0A1Y3QX89"/>
<name>A0A1Y3QX89_9BACT</name>
<feature type="domain" description="DprA winged helix" evidence="3">
    <location>
        <begin position="302"/>
        <end position="361"/>
    </location>
</feature>
<sequence>MTIEDIALQMTPGIGVKGAVHLLGIFGDARGIFAAAPEELAMKAALREDIIRNIVHRKGFGAAEKELGYCRRNSISAIASTDPEFPALLREIPDYPHVLYLKGNAAALSARCVAMVGTRRATPYGQTMCNRLVEGLAAQVPGLCIVSGLAFGIDVAAHRAALAAGVRTVAVLANPLPGVMPAQHTAVARDILDHGGALVTELHSQTRQNGTAYLARNRIIAGLGAGCVVVESPDSGGSLATAHCADGYDRSVMAVPGRATDGMSSGTNHLIRNRKAQLVMTADDIVRELMWDLGPEPAAFREKPSTPELTPDEAGLLGCFRTDDPLAVETLAELSGLEPGELAALLVGLELAGAVRQLPGNRYMKTR</sequence>
<dbReference type="Proteomes" id="UP000195772">
    <property type="component" value="Unassembled WGS sequence"/>
</dbReference>
<evidence type="ECO:0000259" key="2">
    <source>
        <dbReference type="Pfam" id="PF02481"/>
    </source>
</evidence>
<evidence type="ECO:0000259" key="3">
    <source>
        <dbReference type="Pfam" id="PF17782"/>
    </source>
</evidence>
<comment type="similarity">
    <text evidence="1">Belongs to the DprA/Smf family.</text>
</comment>
<dbReference type="RefSeq" id="WP_087402746.1">
    <property type="nucleotide sequence ID" value="NZ_AP031440.1"/>
</dbReference>
<dbReference type="Gene3D" id="1.10.10.10">
    <property type="entry name" value="Winged helix-like DNA-binding domain superfamily/Winged helix DNA-binding domain"/>
    <property type="match status" value="1"/>
</dbReference>
<dbReference type="InterPro" id="IPR003488">
    <property type="entry name" value="DprA"/>
</dbReference>
<evidence type="ECO:0000313" key="4">
    <source>
        <dbReference type="EMBL" id="OUN02898.1"/>
    </source>
</evidence>
<comment type="caution">
    <text evidence="4">The sequence shown here is derived from an EMBL/GenBank/DDBJ whole genome shotgun (WGS) entry which is preliminary data.</text>
</comment>
<dbReference type="eggNOG" id="COG0758">
    <property type="taxonomic scope" value="Bacteria"/>
</dbReference>
<evidence type="ECO:0000313" key="5">
    <source>
        <dbReference type="Proteomes" id="UP000195772"/>
    </source>
</evidence>
<organism evidence="4 5">
    <name type="scientific">Alistipes onderdonkii</name>
    <dbReference type="NCBI Taxonomy" id="328813"/>
    <lineage>
        <taxon>Bacteria</taxon>
        <taxon>Pseudomonadati</taxon>
        <taxon>Bacteroidota</taxon>
        <taxon>Bacteroidia</taxon>
        <taxon>Bacteroidales</taxon>
        <taxon>Rikenellaceae</taxon>
        <taxon>Alistipes</taxon>
    </lineage>
</organism>